<dbReference type="EMBL" id="JBJQOH010000004">
    <property type="protein sequence ID" value="KAL3690584.1"/>
    <property type="molecule type" value="Genomic_DNA"/>
</dbReference>
<reference evidence="1 2" key="1">
    <citation type="submission" date="2024-09" db="EMBL/GenBank/DDBJ databases">
        <title>Chromosome-scale assembly of Riccia sorocarpa.</title>
        <authorList>
            <person name="Paukszto L."/>
        </authorList>
    </citation>
    <scope>NUCLEOTIDE SEQUENCE [LARGE SCALE GENOMIC DNA]</scope>
    <source>
        <strain evidence="1">LP-2024</strain>
        <tissue evidence="1">Aerial parts of the thallus</tissue>
    </source>
</reference>
<organism evidence="1 2">
    <name type="scientific">Riccia sorocarpa</name>
    <dbReference type="NCBI Taxonomy" id="122646"/>
    <lineage>
        <taxon>Eukaryota</taxon>
        <taxon>Viridiplantae</taxon>
        <taxon>Streptophyta</taxon>
        <taxon>Embryophyta</taxon>
        <taxon>Marchantiophyta</taxon>
        <taxon>Marchantiopsida</taxon>
        <taxon>Marchantiidae</taxon>
        <taxon>Marchantiales</taxon>
        <taxon>Ricciaceae</taxon>
        <taxon>Riccia</taxon>
    </lineage>
</organism>
<keyword evidence="2" id="KW-1185">Reference proteome</keyword>
<accession>A0ABD3HJM4</accession>
<proteinExistence type="predicted"/>
<dbReference type="AlphaFoldDB" id="A0ABD3HJM4"/>
<protein>
    <submittedName>
        <fullName evidence="1">Uncharacterized protein</fullName>
    </submittedName>
</protein>
<evidence type="ECO:0000313" key="1">
    <source>
        <dbReference type="EMBL" id="KAL3690584.1"/>
    </source>
</evidence>
<evidence type="ECO:0000313" key="2">
    <source>
        <dbReference type="Proteomes" id="UP001633002"/>
    </source>
</evidence>
<name>A0ABD3HJM4_9MARC</name>
<dbReference type="Proteomes" id="UP001633002">
    <property type="component" value="Unassembled WGS sequence"/>
</dbReference>
<sequence length="112" mass="12740">MHIGEVSEDLATTRKLKALQAVNDFMKPVSTHVATPQLTPELEELRVTNAKLKGTIFRQQHQLTDLTSTFGRLQLTFKELEGKAVHMETTYGMYMKTKETQPVRLRVGKLIV</sequence>
<comment type="caution">
    <text evidence="1">The sequence shown here is derived from an EMBL/GenBank/DDBJ whole genome shotgun (WGS) entry which is preliminary data.</text>
</comment>
<gene>
    <name evidence="1" type="ORF">R1sor_016893</name>
</gene>